<evidence type="ECO:0000313" key="2">
    <source>
        <dbReference type="EMBL" id="PHM44714.1"/>
    </source>
</evidence>
<dbReference type="OrthoDB" id="5605951at2"/>
<protein>
    <submittedName>
        <fullName evidence="3">Glycosyltransferase sugar-binding region containing DXD motif-containing protein</fullName>
    </submittedName>
</protein>
<dbReference type="InterPro" id="IPR007577">
    <property type="entry name" value="GlycoTrfase_DXD_sugar-bd_CS"/>
</dbReference>
<dbReference type="Proteomes" id="UP000224607">
    <property type="component" value="Unassembled WGS sequence"/>
</dbReference>
<dbReference type="EMBL" id="NITY01000004">
    <property type="protein sequence ID" value="PHM44714.1"/>
    <property type="molecule type" value="Genomic_DNA"/>
</dbReference>
<dbReference type="PANTHER" id="PTHR32385">
    <property type="entry name" value="MANNOSYL PHOSPHORYLINOSITOL CERAMIDE SYNTHASE"/>
    <property type="match status" value="1"/>
</dbReference>
<dbReference type="Proteomes" id="UP000198919">
    <property type="component" value="Unassembled WGS sequence"/>
</dbReference>
<dbReference type="GO" id="GO:0016020">
    <property type="term" value="C:membrane"/>
    <property type="evidence" value="ECO:0007669"/>
    <property type="project" value="GOC"/>
</dbReference>
<keyword evidence="5" id="KW-1185">Reference proteome</keyword>
<evidence type="ECO:0000256" key="1">
    <source>
        <dbReference type="ARBA" id="ARBA00022679"/>
    </source>
</evidence>
<reference evidence="4" key="1">
    <citation type="submission" date="2016-10" db="EMBL/GenBank/DDBJ databases">
        <authorList>
            <person name="Varghese N."/>
            <person name="Submissions S."/>
        </authorList>
    </citation>
    <scope>NUCLEOTIDE SEQUENCE [LARGE SCALE GENOMIC DNA]</scope>
    <source>
        <strain evidence="4">DSM 17908</strain>
    </source>
</reference>
<name>A0A1I3PR88_9GAMM</name>
<organism evidence="3 4">
    <name type="scientific">Xenorhabdus mauleonii</name>
    <dbReference type="NCBI Taxonomy" id="351675"/>
    <lineage>
        <taxon>Bacteria</taxon>
        <taxon>Pseudomonadati</taxon>
        <taxon>Pseudomonadota</taxon>
        <taxon>Gammaproteobacteria</taxon>
        <taxon>Enterobacterales</taxon>
        <taxon>Morganellaceae</taxon>
        <taxon>Xenorhabdus</taxon>
    </lineage>
</organism>
<reference evidence="3" key="2">
    <citation type="submission" date="2016-10" db="EMBL/GenBank/DDBJ databases">
        <authorList>
            <person name="de Groot N.N."/>
        </authorList>
    </citation>
    <scope>NUCLEOTIDE SEQUENCE [LARGE SCALE GENOMIC DNA]</scope>
    <source>
        <strain evidence="3">DSM 17908</strain>
    </source>
</reference>
<dbReference type="Gene3D" id="3.90.550.20">
    <property type="match status" value="1"/>
</dbReference>
<dbReference type="AlphaFoldDB" id="A0A1I3PR88"/>
<gene>
    <name evidence="3" type="ORF">SAMN05421680_106235</name>
    <name evidence="2" type="ORF">Xmau_01426</name>
</gene>
<evidence type="ECO:0000313" key="4">
    <source>
        <dbReference type="Proteomes" id="UP000198919"/>
    </source>
</evidence>
<dbReference type="PANTHER" id="PTHR32385:SF15">
    <property type="entry name" value="INOSITOL PHOSPHOCERAMIDE MANNOSYLTRANSFERASE 1"/>
    <property type="match status" value="1"/>
</dbReference>
<dbReference type="RefSeq" id="WP_092509971.1">
    <property type="nucleotide sequence ID" value="NZ_CAWNQB010000034.1"/>
</dbReference>
<evidence type="ECO:0000313" key="5">
    <source>
        <dbReference type="Proteomes" id="UP000224607"/>
    </source>
</evidence>
<dbReference type="InterPro" id="IPR051706">
    <property type="entry name" value="Glycosyltransferase_domain"/>
</dbReference>
<dbReference type="SUPFAM" id="SSF53448">
    <property type="entry name" value="Nucleotide-diphospho-sugar transferases"/>
    <property type="match status" value="1"/>
</dbReference>
<keyword evidence="1 3" id="KW-0808">Transferase</keyword>
<dbReference type="Pfam" id="PF04488">
    <property type="entry name" value="Gly_transf_sug"/>
    <property type="match status" value="1"/>
</dbReference>
<evidence type="ECO:0000313" key="3">
    <source>
        <dbReference type="EMBL" id="SFJ23999.1"/>
    </source>
</evidence>
<dbReference type="InterPro" id="IPR029044">
    <property type="entry name" value="Nucleotide-diphossugar_trans"/>
</dbReference>
<dbReference type="GO" id="GO:0000030">
    <property type="term" value="F:mannosyltransferase activity"/>
    <property type="evidence" value="ECO:0007669"/>
    <property type="project" value="TreeGrafter"/>
</dbReference>
<dbReference type="GO" id="GO:0051999">
    <property type="term" value="P:mannosyl-inositol phosphorylceramide biosynthetic process"/>
    <property type="evidence" value="ECO:0007669"/>
    <property type="project" value="TreeGrafter"/>
</dbReference>
<sequence length="402" mass="46241">MNIPKKIHYFWAGDNIPENFMENIMKMKLANAGFEINLWSNNKSLFLSTFRSMTKNVGEIFGYEFDKVKRGSNSLYIRDMKDAFKLLDRESLKRAALTGEPPEIDFLLLKSLYYRNVNGCYHNYALASDIARLVILYVEGGIYLDVDVELKDSLSDLLKITRAKFKDTYAPLGIAFGDITVGKEPEGDLENRAWVNNNFGGNAIIAAPRKSDKILGILRFSQSKFNVNKDYYDINKKVTPSNKPRNINLHYSPNPISSANHIRLLNIADPSKPIPNNPINQNGWQESAYKKYPNGMKDTWSASRVIPDIRSDITTGNTGPYLYKEYLKGIDTDRLPTNMRPSAKFRIEKNDERLFRKVDAQKSSWSTVGKENIGHTDDTEFPSRSGWNRMYHKRIMEFLKKW</sequence>
<dbReference type="EMBL" id="FORG01000006">
    <property type="protein sequence ID" value="SFJ23999.1"/>
    <property type="molecule type" value="Genomic_DNA"/>
</dbReference>
<accession>A0A1I3PR88</accession>
<reference evidence="2 5" key="3">
    <citation type="journal article" date="2017" name="Nat. Microbiol.">
        <title>Natural product diversity associated with the nematode symbionts Photorhabdus and Xenorhabdus.</title>
        <authorList>
            <person name="Tobias N.J."/>
            <person name="Wolff H."/>
            <person name="Djahanschiri B."/>
            <person name="Grundmann F."/>
            <person name="Kronenwerth M."/>
            <person name="Shi Y.M."/>
            <person name="Simonyi S."/>
            <person name="Grun P."/>
            <person name="Shapiro-Ilan D."/>
            <person name="Pidot S.J."/>
            <person name="Stinear T.P."/>
            <person name="Ebersberger I."/>
            <person name="Bode H.B."/>
        </authorList>
    </citation>
    <scope>NUCLEOTIDE SEQUENCE [LARGE SCALE GENOMIC DNA]</scope>
    <source>
        <strain evidence="2 5">DSM 17908</strain>
    </source>
</reference>
<proteinExistence type="predicted"/>